<evidence type="ECO:0000313" key="2">
    <source>
        <dbReference type="EMBL" id="RHW28493.1"/>
    </source>
</evidence>
<dbReference type="Gene3D" id="3.40.630.30">
    <property type="match status" value="1"/>
</dbReference>
<proteinExistence type="predicted"/>
<dbReference type="SUPFAM" id="SSF55729">
    <property type="entry name" value="Acyl-CoA N-acyltransferases (Nat)"/>
    <property type="match status" value="1"/>
</dbReference>
<dbReference type="PROSITE" id="PS51186">
    <property type="entry name" value="GNAT"/>
    <property type="match status" value="1"/>
</dbReference>
<protein>
    <submittedName>
        <fullName evidence="2">N-acetyltransferase</fullName>
    </submittedName>
</protein>
<dbReference type="InterPro" id="IPR000182">
    <property type="entry name" value="GNAT_dom"/>
</dbReference>
<accession>A0A417Y730</accession>
<evidence type="ECO:0000313" key="3">
    <source>
        <dbReference type="Proteomes" id="UP000283644"/>
    </source>
</evidence>
<dbReference type="AlphaFoldDB" id="A0A417Y730"/>
<comment type="caution">
    <text evidence="2">The sequence shown here is derived from an EMBL/GenBank/DDBJ whole genome shotgun (WGS) entry which is preliminary data.</text>
</comment>
<keyword evidence="2" id="KW-0808">Transferase</keyword>
<dbReference type="InterPro" id="IPR051531">
    <property type="entry name" value="N-acetyltransferase"/>
</dbReference>
<reference evidence="2 3" key="1">
    <citation type="submission" date="2018-09" db="EMBL/GenBank/DDBJ databases">
        <title>Genome sequencing of Nocardioides immobilis CCTCC AB 2017083 for comparison to Nocardioides silvaticus.</title>
        <authorList>
            <person name="Li C."/>
            <person name="Wang G."/>
        </authorList>
    </citation>
    <scope>NUCLEOTIDE SEQUENCE [LARGE SCALE GENOMIC DNA]</scope>
    <source>
        <strain evidence="2 3">CCTCC AB 2017083</strain>
    </source>
</reference>
<dbReference type="PANTHER" id="PTHR43792:SF1">
    <property type="entry name" value="N-ACETYLTRANSFERASE DOMAIN-CONTAINING PROTEIN"/>
    <property type="match status" value="1"/>
</dbReference>
<dbReference type="OrthoDB" id="3533156at2"/>
<dbReference type="GO" id="GO:0016747">
    <property type="term" value="F:acyltransferase activity, transferring groups other than amino-acyl groups"/>
    <property type="evidence" value="ECO:0007669"/>
    <property type="project" value="InterPro"/>
</dbReference>
<organism evidence="2 3">
    <name type="scientific">Nocardioides immobilis</name>
    <dbReference type="NCBI Taxonomy" id="2049295"/>
    <lineage>
        <taxon>Bacteria</taxon>
        <taxon>Bacillati</taxon>
        <taxon>Actinomycetota</taxon>
        <taxon>Actinomycetes</taxon>
        <taxon>Propionibacteriales</taxon>
        <taxon>Nocardioidaceae</taxon>
        <taxon>Nocardioides</taxon>
    </lineage>
</organism>
<dbReference type="Pfam" id="PF13302">
    <property type="entry name" value="Acetyltransf_3"/>
    <property type="match status" value="1"/>
</dbReference>
<feature type="domain" description="N-acetyltransferase" evidence="1">
    <location>
        <begin position="13"/>
        <end position="173"/>
    </location>
</feature>
<keyword evidence="3" id="KW-1185">Reference proteome</keyword>
<gene>
    <name evidence="2" type="ORF">D0Z08_01050</name>
</gene>
<dbReference type="EMBL" id="QXGH01000009">
    <property type="protein sequence ID" value="RHW28493.1"/>
    <property type="molecule type" value="Genomic_DNA"/>
</dbReference>
<name>A0A417Y730_9ACTN</name>
<dbReference type="Proteomes" id="UP000283644">
    <property type="component" value="Unassembled WGS sequence"/>
</dbReference>
<dbReference type="InterPro" id="IPR016181">
    <property type="entry name" value="Acyl_CoA_acyltransferase"/>
</dbReference>
<sequence length="184" mass="20962">MATNQVVRSTERLILGPWTLEDAPAALTIFGRPEVTHWLTPALEPIHDADGMRAALERWAEEDAEADPPVGHWSVRRREDDVLLGSITLRRMPPFQQDLELAWQFAPHHWGNGYATEAAQAVAAWAFENSAHELFAVMRPANERAEKLARRLGMQWVGETDKYYDLRLQVFRLRPPELLTSNNG</sequence>
<evidence type="ECO:0000259" key="1">
    <source>
        <dbReference type="PROSITE" id="PS51186"/>
    </source>
</evidence>
<dbReference type="PANTHER" id="PTHR43792">
    <property type="entry name" value="GNAT FAMILY, PUTATIVE (AFU_ORTHOLOGUE AFUA_3G00765)-RELATED-RELATED"/>
    <property type="match status" value="1"/>
</dbReference>